<evidence type="ECO:0000313" key="4">
    <source>
        <dbReference type="Proteomes" id="UP000295604"/>
    </source>
</evidence>
<dbReference type="Proteomes" id="UP000295604">
    <property type="component" value="Unassembled WGS sequence"/>
</dbReference>
<evidence type="ECO:0000313" key="3">
    <source>
        <dbReference type="EMBL" id="TEA21576.1"/>
    </source>
</evidence>
<keyword evidence="4" id="KW-1185">Reference proteome</keyword>
<name>A0A4R8TSC5_9PEZI</name>
<keyword evidence="1" id="KW-0175">Coiled coil</keyword>
<evidence type="ECO:0000256" key="2">
    <source>
        <dbReference type="SAM" id="MobiDB-lite"/>
    </source>
</evidence>
<sequence length="284" mass="32370">MARKRNRPGKNERKQLREKKRKEKLFVTPDQSAQPDPPRQAAHDGEQDENTRIAEDVKERKLLVRIEDVKVRQKPKRNINRTHAEEIVRRLKRQNDTIKYINDGQWKTDARLDWMGDRVDDLRRTLTDLNNRCNRAFVIGRTTDDKAEKALSEVAELVSRVDTLEGTTNDKAEKALAEVAELARRVATLEGHIATLKGRIATLEGRDATEIAQHMEEMGSGNEQLTLEMIMTKGELRGLRDLGQPEVIEAKKDADIKQSRQARKTGGKVGTEGAWNGRLRGRNA</sequence>
<dbReference type="AlphaFoldDB" id="A0A4R8TSC5"/>
<protein>
    <submittedName>
        <fullName evidence="3">Uncharacterized protein</fullName>
    </submittedName>
</protein>
<gene>
    <name evidence="3" type="ORF">C8034_v005659</name>
</gene>
<feature type="region of interest" description="Disordered" evidence="2">
    <location>
        <begin position="251"/>
        <end position="284"/>
    </location>
</feature>
<comment type="caution">
    <text evidence="3">The sequence shown here is derived from an EMBL/GenBank/DDBJ whole genome shotgun (WGS) entry which is preliminary data.</text>
</comment>
<organism evidence="3 4">
    <name type="scientific">Colletotrichum sidae</name>
    <dbReference type="NCBI Taxonomy" id="1347389"/>
    <lineage>
        <taxon>Eukaryota</taxon>
        <taxon>Fungi</taxon>
        <taxon>Dikarya</taxon>
        <taxon>Ascomycota</taxon>
        <taxon>Pezizomycotina</taxon>
        <taxon>Sordariomycetes</taxon>
        <taxon>Hypocreomycetidae</taxon>
        <taxon>Glomerellales</taxon>
        <taxon>Glomerellaceae</taxon>
        <taxon>Colletotrichum</taxon>
        <taxon>Colletotrichum orbiculare species complex</taxon>
    </lineage>
</organism>
<dbReference type="EMBL" id="QAPF01000016">
    <property type="protein sequence ID" value="TEA21576.1"/>
    <property type="molecule type" value="Genomic_DNA"/>
</dbReference>
<feature type="coiled-coil region" evidence="1">
    <location>
        <begin position="147"/>
        <end position="192"/>
    </location>
</feature>
<reference evidence="3 4" key="1">
    <citation type="submission" date="2018-11" db="EMBL/GenBank/DDBJ databases">
        <title>Genome sequence and assembly of Colletotrichum sidae.</title>
        <authorList>
            <person name="Gan P."/>
            <person name="Shirasu K."/>
        </authorList>
    </citation>
    <scope>NUCLEOTIDE SEQUENCE [LARGE SCALE GENOMIC DNA]</scope>
    <source>
        <strain evidence="3 4">CBS 518.97</strain>
    </source>
</reference>
<feature type="region of interest" description="Disordered" evidence="2">
    <location>
        <begin position="1"/>
        <end position="53"/>
    </location>
</feature>
<feature type="compositionally biased region" description="Basic and acidic residues" evidence="2">
    <location>
        <begin position="41"/>
        <end position="53"/>
    </location>
</feature>
<evidence type="ECO:0000256" key="1">
    <source>
        <dbReference type="SAM" id="Coils"/>
    </source>
</evidence>
<dbReference type="Gene3D" id="1.20.5.170">
    <property type="match status" value="1"/>
</dbReference>
<accession>A0A4R8TSC5</accession>
<proteinExistence type="predicted"/>